<reference evidence="1" key="2">
    <citation type="submission" date="2020-11" db="EMBL/GenBank/DDBJ databases">
        <authorList>
            <person name="McCartney M.A."/>
            <person name="Auch B."/>
            <person name="Kono T."/>
            <person name="Mallez S."/>
            <person name="Becker A."/>
            <person name="Gohl D.M."/>
            <person name="Silverstein K.A.T."/>
            <person name="Koren S."/>
            <person name="Bechman K.B."/>
            <person name="Herman A."/>
            <person name="Abrahante J.E."/>
            <person name="Garbe J."/>
        </authorList>
    </citation>
    <scope>NUCLEOTIDE SEQUENCE</scope>
    <source>
        <strain evidence="1">Duluth1</strain>
        <tissue evidence="1">Whole animal</tissue>
    </source>
</reference>
<accession>A0A9D4S6T4</accession>
<name>A0A9D4S6T4_DREPO</name>
<dbReference type="Proteomes" id="UP000828390">
    <property type="component" value="Unassembled WGS sequence"/>
</dbReference>
<proteinExistence type="predicted"/>
<organism evidence="1 2">
    <name type="scientific">Dreissena polymorpha</name>
    <name type="common">Zebra mussel</name>
    <name type="synonym">Mytilus polymorpha</name>
    <dbReference type="NCBI Taxonomy" id="45954"/>
    <lineage>
        <taxon>Eukaryota</taxon>
        <taxon>Metazoa</taxon>
        <taxon>Spiralia</taxon>
        <taxon>Lophotrochozoa</taxon>
        <taxon>Mollusca</taxon>
        <taxon>Bivalvia</taxon>
        <taxon>Autobranchia</taxon>
        <taxon>Heteroconchia</taxon>
        <taxon>Euheterodonta</taxon>
        <taxon>Imparidentia</taxon>
        <taxon>Neoheterodontei</taxon>
        <taxon>Myida</taxon>
        <taxon>Dreissenoidea</taxon>
        <taxon>Dreissenidae</taxon>
        <taxon>Dreissena</taxon>
    </lineage>
</organism>
<gene>
    <name evidence="1" type="ORF">DPMN_016072</name>
</gene>
<reference evidence="1" key="1">
    <citation type="journal article" date="2019" name="bioRxiv">
        <title>The Genome of the Zebra Mussel, Dreissena polymorpha: A Resource for Invasive Species Research.</title>
        <authorList>
            <person name="McCartney M.A."/>
            <person name="Auch B."/>
            <person name="Kono T."/>
            <person name="Mallez S."/>
            <person name="Zhang Y."/>
            <person name="Obille A."/>
            <person name="Becker A."/>
            <person name="Abrahante J.E."/>
            <person name="Garbe J."/>
            <person name="Badalamenti J.P."/>
            <person name="Herman A."/>
            <person name="Mangelson H."/>
            <person name="Liachko I."/>
            <person name="Sullivan S."/>
            <person name="Sone E.D."/>
            <person name="Koren S."/>
            <person name="Silverstein K.A.T."/>
            <person name="Beckman K.B."/>
            <person name="Gohl D.M."/>
        </authorList>
    </citation>
    <scope>NUCLEOTIDE SEQUENCE</scope>
    <source>
        <strain evidence="1">Duluth1</strain>
        <tissue evidence="1">Whole animal</tissue>
    </source>
</reference>
<evidence type="ECO:0000313" key="1">
    <source>
        <dbReference type="EMBL" id="KAH3891962.1"/>
    </source>
</evidence>
<dbReference type="EMBL" id="JAIWYP010000001">
    <property type="protein sequence ID" value="KAH3891962.1"/>
    <property type="molecule type" value="Genomic_DNA"/>
</dbReference>
<dbReference type="AlphaFoldDB" id="A0A9D4S6T4"/>
<comment type="caution">
    <text evidence="1">The sequence shown here is derived from an EMBL/GenBank/DDBJ whole genome shotgun (WGS) entry which is preliminary data.</text>
</comment>
<evidence type="ECO:0000313" key="2">
    <source>
        <dbReference type="Proteomes" id="UP000828390"/>
    </source>
</evidence>
<keyword evidence="2" id="KW-1185">Reference proteome</keyword>
<sequence length="154" mass="17203">MATKNAPPLDWTINVAFRVLTRKKITRTNVLTKKNATSHDRTINAASGPYTPTGTIFELIQDINGTHLLIKLHGDQTINAASKENTWKNAPPLSAMFFQPTRTIFDFVPDIIGTNLLNKFHKDRTINVASKLLTRQMLTPHDAQGTKDDHKSSP</sequence>
<protein>
    <submittedName>
        <fullName evidence="1">Uncharacterized protein</fullName>
    </submittedName>
</protein>